<dbReference type="InterPro" id="IPR032675">
    <property type="entry name" value="LRR_dom_sf"/>
</dbReference>
<evidence type="ECO:0000313" key="5">
    <source>
        <dbReference type="Proteomes" id="UP000001554"/>
    </source>
</evidence>
<evidence type="ECO:0000313" key="6">
    <source>
        <dbReference type="RefSeq" id="XP_035685636.1"/>
    </source>
</evidence>
<keyword evidence="5" id="KW-1185">Reference proteome</keyword>
<dbReference type="InterPro" id="IPR001611">
    <property type="entry name" value="Leu-rich_rpt"/>
</dbReference>
<evidence type="ECO:0000256" key="2">
    <source>
        <dbReference type="ARBA" id="ARBA00022729"/>
    </source>
</evidence>
<dbReference type="RefSeq" id="XP_035685636.1">
    <property type="nucleotide sequence ID" value="XM_035829743.1"/>
</dbReference>
<evidence type="ECO:0000256" key="4">
    <source>
        <dbReference type="SAM" id="SignalP"/>
    </source>
</evidence>
<feature type="chain" id="PRO_5039921323" evidence="4">
    <location>
        <begin position="25"/>
        <end position="182"/>
    </location>
</feature>
<dbReference type="PANTHER" id="PTHR24373:SF398">
    <property type="entry name" value="LEUCINE-RICH REPEAT-CONTAINING G-PROTEIN COUPLED RECEPTOR 6"/>
    <property type="match status" value="1"/>
</dbReference>
<dbReference type="SUPFAM" id="SSF52058">
    <property type="entry name" value="L domain-like"/>
    <property type="match status" value="1"/>
</dbReference>
<protein>
    <submittedName>
        <fullName evidence="6">Slit homolog 2 protein-like</fullName>
    </submittedName>
</protein>
<accession>A0A9J7N0S5</accession>
<dbReference type="OrthoDB" id="676979at2759"/>
<keyword evidence="3" id="KW-0677">Repeat</keyword>
<dbReference type="OMA" id="CKCMASI"/>
<organism evidence="5 6">
    <name type="scientific">Branchiostoma floridae</name>
    <name type="common">Florida lancelet</name>
    <name type="synonym">Amphioxus</name>
    <dbReference type="NCBI Taxonomy" id="7739"/>
    <lineage>
        <taxon>Eukaryota</taxon>
        <taxon>Metazoa</taxon>
        <taxon>Chordata</taxon>
        <taxon>Cephalochordata</taxon>
        <taxon>Leptocardii</taxon>
        <taxon>Amphioxiformes</taxon>
        <taxon>Branchiostomatidae</taxon>
        <taxon>Branchiostoma</taxon>
    </lineage>
</organism>
<feature type="signal peptide" evidence="4">
    <location>
        <begin position="1"/>
        <end position="24"/>
    </location>
</feature>
<dbReference type="PROSITE" id="PS51450">
    <property type="entry name" value="LRR"/>
    <property type="match status" value="2"/>
</dbReference>
<dbReference type="GeneID" id="118422226"/>
<evidence type="ECO:0000256" key="1">
    <source>
        <dbReference type="ARBA" id="ARBA00022614"/>
    </source>
</evidence>
<dbReference type="Pfam" id="PF13855">
    <property type="entry name" value="LRR_8"/>
    <property type="match status" value="2"/>
</dbReference>
<dbReference type="SMART" id="SM00369">
    <property type="entry name" value="LRR_TYP"/>
    <property type="match status" value="5"/>
</dbReference>
<reference evidence="5" key="1">
    <citation type="journal article" date="2020" name="Nat. Ecol. Evol.">
        <title>Deeply conserved synteny resolves early events in vertebrate evolution.</title>
        <authorList>
            <person name="Simakov O."/>
            <person name="Marletaz F."/>
            <person name="Yue J.X."/>
            <person name="O'Connell B."/>
            <person name="Jenkins J."/>
            <person name="Brandt A."/>
            <person name="Calef R."/>
            <person name="Tung C.H."/>
            <person name="Huang T.K."/>
            <person name="Schmutz J."/>
            <person name="Satoh N."/>
            <person name="Yu J.K."/>
            <person name="Putnam N.H."/>
            <person name="Green R.E."/>
            <person name="Rokhsar D.S."/>
        </authorList>
    </citation>
    <scope>NUCLEOTIDE SEQUENCE [LARGE SCALE GENOMIC DNA]</scope>
    <source>
        <strain evidence="5">S238N-H82</strain>
    </source>
</reference>
<gene>
    <name evidence="6" type="primary">LOC118422226</name>
</gene>
<dbReference type="KEGG" id="bfo:118422226"/>
<sequence>MFNKLRKLLVLLLIILNETGSTSAGCTFFSSKCDFKNRGLTTVPTKLRGSIVSLDLTKNAITVIPPSAFAGNWRLAKLYLDSNQLTSIHLDAFQYLRLLQELTLSSNKITHIQPGLPNLQMLLLSSNNIKNIQSGIFSGLPKLRILSLDSNHITTIQPGTFSDQVFSVTIHNNPWQCDSFYF</sequence>
<dbReference type="InterPro" id="IPR003591">
    <property type="entry name" value="Leu-rich_rpt_typical-subtyp"/>
</dbReference>
<dbReference type="Proteomes" id="UP000001554">
    <property type="component" value="Chromosome 9"/>
</dbReference>
<keyword evidence="1" id="KW-0433">Leucine-rich repeat</keyword>
<evidence type="ECO:0000256" key="3">
    <source>
        <dbReference type="ARBA" id="ARBA00022737"/>
    </source>
</evidence>
<dbReference type="AlphaFoldDB" id="A0A9J7N0S5"/>
<dbReference type="PANTHER" id="PTHR24373">
    <property type="entry name" value="SLIT RELATED LEUCINE-RICH REPEAT NEURONAL PROTEIN"/>
    <property type="match status" value="1"/>
</dbReference>
<dbReference type="Gene3D" id="3.80.10.10">
    <property type="entry name" value="Ribonuclease Inhibitor"/>
    <property type="match status" value="2"/>
</dbReference>
<keyword evidence="2 4" id="KW-0732">Signal</keyword>
<reference evidence="6" key="2">
    <citation type="submission" date="2025-08" db="UniProtKB">
        <authorList>
            <consortium name="RefSeq"/>
        </authorList>
    </citation>
    <scope>IDENTIFICATION</scope>
    <source>
        <strain evidence="6">S238N-H82</strain>
        <tissue evidence="6">Testes</tissue>
    </source>
</reference>
<name>A0A9J7N0S5_BRAFL</name>
<proteinExistence type="predicted"/>
<dbReference type="InterPro" id="IPR050328">
    <property type="entry name" value="Dev_Immune_Receptor"/>
</dbReference>